<evidence type="ECO:0000313" key="2">
    <source>
        <dbReference type="EMBL" id="ETE70322.1"/>
    </source>
</evidence>
<accession>V8P8V6</accession>
<evidence type="ECO:0000313" key="3">
    <source>
        <dbReference type="Proteomes" id="UP000018936"/>
    </source>
</evidence>
<comment type="caution">
    <text evidence="2">The sequence shown here is derived from an EMBL/GenBank/DDBJ whole genome shotgun (WGS) entry which is preliminary data.</text>
</comment>
<protein>
    <submittedName>
        <fullName evidence="2">Nop9</fullName>
    </submittedName>
</protein>
<gene>
    <name evidence="2" type="primary">NOP9</name>
    <name evidence="2" type="ORF">L345_03873</name>
</gene>
<name>V8P8V6_OPHHA</name>
<feature type="region of interest" description="Disordered" evidence="1">
    <location>
        <begin position="36"/>
        <end position="69"/>
    </location>
</feature>
<keyword evidence="3" id="KW-1185">Reference proteome</keyword>
<sequence length="69" mass="8599">MLKISGLQLPEFPRQQMDLMPTHLQVAKVEKHRYMSAVERERKRIRKKKRKKEEKRRKEGRKERKKEKE</sequence>
<feature type="non-terminal residue" evidence="2">
    <location>
        <position position="1"/>
    </location>
</feature>
<reference evidence="2 3" key="1">
    <citation type="journal article" date="2013" name="Proc. Natl. Acad. Sci. U.S.A.">
        <title>The king cobra genome reveals dynamic gene evolution and adaptation in the snake venom system.</title>
        <authorList>
            <person name="Vonk F.J."/>
            <person name="Casewell N.R."/>
            <person name="Henkel C.V."/>
            <person name="Heimberg A.M."/>
            <person name="Jansen H.J."/>
            <person name="McCleary R.J."/>
            <person name="Kerkkamp H.M."/>
            <person name="Vos R.A."/>
            <person name="Guerreiro I."/>
            <person name="Calvete J.J."/>
            <person name="Wuster W."/>
            <person name="Woods A.E."/>
            <person name="Logan J.M."/>
            <person name="Harrison R.A."/>
            <person name="Castoe T.A."/>
            <person name="de Koning A.P."/>
            <person name="Pollock D.D."/>
            <person name="Yandell M."/>
            <person name="Calderon D."/>
            <person name="Renjifo C."/>
            <person name="Currier R.B."/>
            <person name="Salgado D."/>
            <person name="Pla D."/>
            <person name="Sanz L."/>
            <person name="Hyder A.S."/>
            <person name="Ribeiro J.M."/>
            <person name="Arntzen J.W."/>
            <person name="van den Thillart G.E."/>
            <person name="Boetzer M."/>
            <person name="Pirovano W."/>
            <person name="Dirks R.P."/>
            <person name="Spaink H.P."/>
            <person name="Duboule D."/>
            <person name="McGlinn E."/>
            <person name="Kini R.M."/>
            <person name="Richardson M.K."/>
        </authorList>
    </citation>
    <scope>NUCLEOTIDE SEQUENCE</scope>
    <source>
        <tissue evidence="2">Blood</tissue>
    </source>
</reference>
<dbReference type="EMBL" id="AZIM01000567">
    <property type="protein sequence ID" value="ETE70322.1"/>
    <property type="molecule type" value="Genomic_DNA"/>
</dbReference>
<feature type="compositionally biased region" description="Basic residues" evidence="1">
    <location>
        <begin position="43"/>
        <end position="55"/>
    </location>
</feature>
<evidence type="ECO:0000256" key="1">
    <source>
        <dbReference type="SAM" id="MobiDB-lite"/>
    </source>
</evidence>
<dbReference type="Proteomes" id="UP000018936">
    <property type="component" value="Unassembled WGS sequence"/>
</dbReference>
<feature type="compositionally biased region" description="Basic and acidic residues" evidence="1">
    <location>
        <begin position="56"/>
        <end position="69"/>
    </location>
</feature>
<dbReference type="AlphaFoldDB" id="V8P8V6"/>
<proteinExistence type="predicted"/>
<organism evidence="2 3">
    <name type="scientific">Ophiophagus hannah</name>
    <name type="common">King cobra</name>
    <name type="synonym">Naja hannah</name>
    <dbReference type="NCBI Taxonomy" id="8665"/>
    <lineage>
        <taxon>Eukaryota</taxon>
        <taxon>Metazoa</taxon>
        <taxon>Chordata</taxon>
        <taxon>Craniata</taxon>
        <taxon>Vertebrata</taxon>
        <taxon>Euteleostomi</taxon>
        <taxon>Lepidosauria</taxon>
        <taxon>Squamata</taxon>
        <taxon>Bifurcata</taxon>
        <taxon>Unidentata</taxon>
        <taxon>Episquamata</taxon>
        <taxon>Toxicofera</taxon>
        <taxon>Serpentes</taxon>
        <taxon>Colubroidea</taxon>
        <taxon>Elapidae</taxon>
        <taxon>Elapinae</taxon>
        <taxon>Ophiophagus</taxon>
    </lineage>
</organism>